<reference evidence="11 12" key="1">
    <citation type="submission" date="2022-06" db="EMBL/GenBank/DDBJ databases">
        <title>Mesorhizobium sp. strain RP14 Genome sequencing and assembly.</title>
        <authorList>
            <person name="Kim I."/>
        </authorList>
    </citation>
    <scope>NUCLEOTIDE SEQUENCE [LARGE SCALE GENOMIC DNA]</scope>
    <source>
        <strain evidence="12">RP14(2022)</strain>
    </source>
</reference>
<dbReference type="NCBIfam" id="TIGR00589">
    <property type="entry name" value="ogt"/>
    <property type="match status" value="1"/>
</dbReference>
<proteinExistence type="inferred from homology"/>
<dbReference type="HAMAP" id="MF_00772">
    <property type="entry name" value="OGT"/>
    <property type="match status" value="1"/>
</dbReference>
<dbReference type="RefSeq" id="WP_252819020.1">
    <property type="nucleotide sequence ID" value="NZ_JAMXQS010000005.1"/>
</dbReference>
<dbReference type="PROSITE" id="PS00374">
    <property type="entry name" value="MGMT"/>
    <property type="match status" value="1"/>
</dbReference>
<dbReference type="Pfam" id="PF01035">
    <property type="entry name" value="DNA_binding_1"/>
    <property type="match status" value="1"/>
</dbReference>
<keyword evidence="4 8" id="KW-0808">Transferase</keyword>
<evidence type="ECO:0000256" key="2">
    <source>
        <dbReference type="ARBA" id="ARBA00022490"/>
    </source>
</evidence>
<evidence type="ECO:0000259" key="10">
    <source>
        <dbReference type="Pfam" id="PF02870"/>
    </source>
</evidence>
<evidence type="ECO:0000313" key="11">
    <source>
        <dbReference type="EMBL" id="MCO6050417.1"/>
    </source>
</evidence>
<dbReference type="InterPro" id="IPR023546">
    <property type="entry name" value="MGMT"/>
</dbReference>
<dbReference type="InterPro" id="IPR008332">
    <property type="entry name" value="MethylG_MeTrfase_N"/>
</dbReference>
<dbReference type="InterPro" id="IPR036631">
    <property type="entry name" value="MGMT_N_sf"/>
</dbReference>
<keyword evidence="3 8" id="KW-0489">Methyltransferase</keyword>
<name>A0ABT1C6G7_9HYPH</name>
<keyword evidence="6 8" id="KW-0234">DNA repair</keyword>
<evidence type="ECO:0000256" key="1">
    <source>
        <dbReference type="ARBA" id="ARBA00001286"/>
    </source>
</evidence>
<dbReference type="Gene3D" id="3.30.160.70">
    <property type="entry name" value="Methylated DNA-protein cysteine methyltransferase domain"/>
    <property type="match status" value="1"/>
</dbReference>
<dbReference type="EC" id="2.1.1.63" evidence="8"/>
<dbReference type="InterPro" id="IPR001497">
    <property type="entry name" value="MethylDNA_cys_MeTrfase_AS"/>
</dbReference>
<evidence type="ECO:0000256" key="5">
    <source>
        <dbReference type="ARBA" id="ARBA00022763"/>
    </source>
</evidence>
<feature type="active site" description="Nucleophile; methyl group acceptor" evidence="8">
    <location>
        <position position="129"/>
    </location>
</feature>
<keyword evidence="2 8" id="KW-0963">Cytoplasm</keyword>
<accession>A0ABT1C6G7</accession>
<evidence type="ECO:0000256" key="3">
    <source>
        <dbReference type="ARBA" id="ARBA00022603"/>
    </source>
</evidence>
<dbReference type="EMBL" id="JAMXQS010000005">
    <property type="protein sequence ID" value="MCO6050417.1"/>
    <property type="molecule type" value="Genomic_DNA"/>
</dbReference>
<comment type="catalytic activity">
    <reaction evidence="7 8">
        <text>a 6-O-methyl-2'-deoxyguanosine in DNA + L-cysteinyl-[protein] = S-methyl-L-cysteinyl-[protein] + a 2'-deoxyguanosine in DNA</text>
        <dbReference type="Rhea" id="RHEA:24000"/>
        <dbReference type="Rhea" id="RHEA-COMP:10131"/>
        <dbReference type="Rhea" id="RHEA-COMP:10132"/>
        <dbReference type="Rhea" id="RHEA-COMP:11367"/>
        <dbReference type="Rhea" id="RHEA-COMP:11368"/>
        <dbReference type="ChEBI" id="CHEBI:29950"/>
        <dbReference type="ChEBI" id="CHEBI:82612"/>
        <dbReference type="ChEBI" id="CHEBI:85445"/>
        <dbReference type="ChEBI" id="CHEBI:85448"/>
        <dbReference type="EC" id="2.1.1.63"/>
    </reaction>
</comment>
<dbReference type="SUPFAM" id="SSF53155">
    <property type="entry name" value="Methylated DNA-protein cysteine methyltransferase domain"/>
    <property type="match status" value="1"/>
</dbReference>
<sequence length="165" mass="17586">MSATLYTFLDSPIGPLLLAGDGERLSRIGFPSGKGKVAPEEDWKRDDEAFVQARQQLGAYFAGRLEGFDLALAPRGTPFQLSVWDALKSIPSGETISYGELARRIGRPLASRAVGAANGANPLPIVLPCHRVIGTSGALTGFGGGLPTKIWLLAHEKKQTQPSLF</sequence>
<dbReference type="PANTHER" id="PTHR10815:SF5">
    <property type="entry name" value="METHYLATED-DNA--PROTEIN-CYSTEINE METHYLTRANSFERASE"/>
    <property type="match status" value="1"/>
</dbReference>
<comment type="function">
    <text evidence="8">Involved in the cellular defense against the biological effects of O6-methylguanine (O6-MeG) and O4-methylthymine (O4-MeT) in DNA. Repairs the methylated nucleobase in DNA by stoichiometrically transferring the methyl group to a cysteine residue in the enzyme. This is a suicide reaction: the enzyme is irreversibly inactivated.</text>
</comment>
<feature type="domain" description="Methylguanine DNA methyltransferase ribonuclease-like" evidence="10">
    <location>
        <begin position="5"/>
        <end position="73"/>
    </location>
</feature>
<dbReference type="SUPFAM" id="SSF46767">
    <property type="entry name" value="Methylated DNA-protein cysteine methyltransferase, C-terminal domain"/>
    <property type="match status" value="1"/>
</dbReference>
<feature type="domain" description="Methylated-DNA-[protein]-cysteine S-methyltransferase DNA binding" evidence="9">
    <location>
        <begin position="78"/>
        <end position="157"/>
    </location>
</feature>
<evidence type="ECO:0000256" key="4">
    <source>
        <dbReference type="ARBA" id="ARBA00022679"/>
    </source>
</evidence>
<evidence type="ECO:0000259" key="9">
    <source>
        <dbReference type="Pfam" id="PF01035"/>
    </source>
</evidence>
<keyword evidence="5 8" id="KW-0227">DNA damage</keyword>
<dbReference type="CDD" id="cd06445">
    <property type="entry name" value="ATase"/>
    <property type="match status" value="1"/>
</dbReference>
<comment type="caution">
    <text evidence="11">The sequence shown here is derived from an EMBL/GenBank/DDBJ whole genome shotgun (WGS) entry which is preliminary data.</text>
</comment>
<dbReference type="Proteomes" id="UP001205906">
    <property type="component" value="Unassembled WGS sequence"/>
</dbReference>
<dbReference type="InterPro" id="IPR036388">
    <property type="entry name" value="WH-like_DNA-bd_sf"/>
</dbReference>
<dbReference type="InterPro" id="IPR014048">
    <property type="entry name" value="MethylDNA_cys_MeTrfase_DNA-bd"/>
</dbReference>
<dbReference type="Pfam" id="PF02870">
    <property type="entry name" value="Methyltransf_1N"/>
    <property type="match status" value="1"/>
</dbReference>
<gene>
    <name evidence="11" type="ORF">NGM99_11555</name>
</gene>
<evidence type="ECO:0000256" key="7">
    <source>
        <dbReference type="ARBA" id="ARBA00049348"/>
    </source>
</evidence>
<dbReference type="Gene3D" id="1.10.10.10">
    <property type="entry name" value="Winged helix-like DNA-binding domain superfamily/Winged helix DNA-binding domain"/>
    <property type="match status" value="1"/>
</dbReference>
<keyword evidence="12" id="KW-1185">Reference proteome</keyword>
<comment type="miscellaneous">
    <text evidence="8">This enzyme catalyzes only one turnover and therefore is not strictly catalytic. According to one definition, an enzyme is a biocatalyst that acts repeatedly and over many reaction cycles.</text>
</comment>
<comment type="subcellular location">
    <subcellularLocation>
        <location evidence="8">Cytoplasm</location>
    </subcellularLocation>
</comment>
<evidence type="ECO:0000256" key="8">
    <source>
        <dbReference type="HAMAP-Rule" id="MF_00772"/>
    </source>
</evidence>
<evidence type="ECO:0000313" key="12">
    <source>
        <dbReference type="Proteomes" id="UP001205906"/>
    </source>
</evidence>
<protein>
    <recommendedName>
        <fullName evidence="8">Methylated-DNA--protein-cysteine methyltransferase</fullName>
        <ecNumber evidence="8">2.1.1.63</ecNumber>
    </recommendedName>
    <alternativeName>
        <fullName evidence="8">6-O-methylguanine-DNA methyltransferase</fullName>
        <shortName evidence="8">MGMT</shortName>
    </alternativeName>
    <alternativeName>
        <fullName evidence="8">O-6-methylguanine-DNA-alkyltransferase</fullName>
    </alternativeName>
</protein>
<comment type="catalytic activity">
    <reaction evidence="1 8">
        <text>a 4-O-methyl-thymidine in DNA + L-cysteinyl-[protein] = a thymidine in DNA + S-methyl-L-cysteinyl-[protein]</text>
        <dbReference type="Rhea" id="RHEA:53428"/>
        <dbReference type="Rhea" id="RHEA-COMP:10131"/>
        <dbReference type="Rhea" id="RHEA-COMP:10132"/>
        <dbReference type="Rhea" id="RHEA-COMP:13555"/>
        <dbReference type="Rhea" id="RHEA-COMP:13556"/>
        <dbReference type="ChEBI" id="CHEBI:29950"/>
        <dbReference type="ChEBI" id="CHEBI:82612"/>
        <dbReference type="ChEBI" id="CHEBI:137386"/>
        <dbReference type="ChEBI" id="CHEBI:137387"/>
        <dbReference type="EC" id="2.1.1.63"/>
    </reaction>
</comment>
<evidence type="ECO:0000256" key="6">
    <source>
        <dbReference type="ARBA" id="ARBA00023204"/>
    </source>
</evidence>
<dbReference type="PANTHER" id="PTHR10815">
    <property type="entry name" value="METHYLATED-DNA--PROTEIN-CYSTEINE METHYLTRANSFERASE"/>
    <property type="match status" value="1"/>
</dbReference>
<dbReference type="InterPro" id="IPR036217">
    <property type="entry name" value="MethylDNA_cys_MeTrfase_DNAb"/>
</dbReference>
<comment type="similarity">
    <text evidence="8">Belongs to the MGMT family.</text>
</comment>
<organism evidence="11 12">
    <name type="scientific">Mesorhizobium liriopis</name>
    <dbReference type="NCBI Taxonomy" id="2953882"/>
    <lineage>
        <taxon>Bacteria</taxon>
        <taxon>Pseudomonadati</taxon>
        <taxon>Pseudomonadota</taxon>
        <taxon>Alphaproteobacteria</taxon>
        <taxon>Hyphomicrobiales</taxon>
        <taxon>Phyllobacteriaceae</taxon>
        <taxon>Mesorhizobium</taxon>
    </lineage>
</organism>